<dbReference type="EMBL" id="FQYP01000008">
    <property type="protein sequence ID" value="SHJ37234.1"/>
    <property type="molecule type" value="Genomic_DNA"/>
</dbReference>
<keyword evidence="1" id="KW-0732">Signal</keyword>
<name>A0A1M6IS11_9FLAO</name>
<keyword evidence="4" id="KW-1185">Reference proteome</keyword>
<organism evidence="3 4">
    <name type="scientific">Aquimarina spongiae</name>
    <dbReference type="NCBI Taxonomy" id="570521"/>
    <lineage>
        <taxon>Bacteria</taxon>
        <taxon>Pseudomonadati</taxon>
        <taxon>Bacteroidota</taxon>
        <taxon>Flavobacteriia</taxon>
        <taxon>Flavobacteriales</taxon>
        <taxon>Flavobacteriaceae</taxon>
        <taxon>Aquimarina</taxon>
    </lineage>
</organism>
<feature type="domain" description="Outer membrane protein beta-barrel" evidence="2">
    <location>
        <begin position="41"/>
        <end position="140"/>
    </location>
</feature>
<proteinExistence type="predicted"/>
<reference evidence="4" key="1">
    <citation type="submission" date="2016-11" db="EMBL/GenBank/DDBJ databases">
        <authorList>
            <person name="Varghese N."/>
            <person name="Submissions S."/>
        </authorList>
    </citation>
    <scope>NUCLEOTIDE SEQUENCE [LARGE SCALE GENOMIC DNA]</scope>
    <source>
        <strain evidence="4">DSM 22623</strain>
    </source>
</reference>
<protein>
    <submittedName>
        <fullName evidence="3">Outer membrane protein beta-barrel domain-containing protein</fullName>
    </submittedName>
</protein>
<accession>A0A1M6IS11</accession>
<evidence type="ECO:0000256" key="1">
    <source>
        <dbReference type="ARBA" id="ARBA00022729"/>
    </source>
</evidence>
<dbReference type="InterPro" id="IPR011250">
    <property type="entry name" value="OMP/PagP_B-barrel"/>
</dbReference>
<dbReference type="InterPro" id="IPR027385">
    <property type="entry name" value="Beta-barrel_OMP"/>
</dbReference>
<evidence type="ECO:0000313" key="3">
    <source>
        <dbReference type="EMBL" id="SHJ37234.1"/>
    </source>
</evidence>
<dbReference type="Pfam" id="PF13505">
    <property type="entry name" value="OMP_b-brl"/>
    <property type="match status" value="1"/>
</dbReference>
<dbReference type="OrthoDB" id="1163183at2"/>
<evidence type="ECO:0000259" key="2">
    <source>
        <dbReference type="Pfam" id="PF13505"/>
    </source>
</evidence>
<gene>
    <name evidence="3" type="ORF">SAMN04488508_10836</name>
</gene>
<dbReference type="Gene3D" id="2.40.160.20">
    <property type="match status" value="1"/>
</dbReference>
<dbReference type="Proteomes" id="UP000184432">
    <property type="component" value="Unassembled WGS sequence"/>
</dbReference>
<dbReference type="STRING" id="570521.SAMN04488508_10836"/>
<dbReference type="SUPFAM" id="SSF56925">
    <property type="entry name" value="OMPA-like"/>
    <property type="match status" value="1"/>
</dbReference>
<sequence>MRVCYKILLVVILSFPSTLLGQQGWMLGFAPSLELEENLIGFNARGYYGINEHFCFGPEVTLFPKQEVENNYELKITELNFNAHYIFEVSHKIGMYPLSGINYTIEQEQDSNTLEEEKEEAFGINYGFGVHYNLGKTFAFAEFKGVSGALNDEFITVGVVFVFLKNEKQTSHKE</sequence>
<evidence type="ECO:0000313" key="4">
    <source>
        <dbReference type="Proteomes" id="UP000184432"/>
    </source>
</evidence>
<dbReference type="AlphaFoldDB" id="A0A1M6IS11"/>